<accession>A0ABM0M354</accession>
<dbReference type="GeneID" id="102808989"/>
<dbReference type="RefSeq" id="XP_006814445.1">
    <property type="nucleotide sequence ID" value="XM_006814382.1"/>
</dbReference>
<dbReference type="InterPro" id="IPR011545">
    <property type="entry name" value="DEAD/DEAH_box_helicase_dom"/>
</dbReference>
<dbReference type="SUPFAM" id="SSF52540">
    <property type="entry name" value="P-loop containing nucleoside triphosphate hydrolases"/>
    <property type="match status" value="1"/>
</dbReference>
<organism evidence="6 7">
    <name type="scientific">Saccoglossus kowalevskii</name>
    <name type="common">Acorn worm</name>
    <dbReference type="NCBI Taxonomy" id="10224"/>
    <lineage>
        <taxon>Eukaryota</taxon>
        <taxon>Metazoa</taxon>
        <taxon>Hemichordata</taxon>
        <taxon>Enteropneusta</taxon>
        <taxon>Harrimaniidae</taxon>
        <taxon>Saccoglossus</taxon>
    </lineage>
</organism>
<dbReference type="Proteomes" id="UP000694865">
    <property type="component" value="Unplaced"/>
</dbReference>
<evidence type="ECO:0000313" key="6">
    <source>
        <dbReference type="Proteomes" id="UP000694865"/>
    </source>
</evidence>
<dbReference type="EC" id="3.6.4.13" evidence="4"/>
<keyword evidence="6" id="KW-1185">Reference proteome</keyword>
<comment type="similarity">
    <text evidence="4">Belongs to the DEAD box helicase family.</text>
</comment>
<feature type="domain" description="DEAD/DEAH-box helicase" evidence="5">
    <location>
        <begin position="3"/>
        <end position="47"/>
    </location>
</feature>
<keyword evidence="2 4" id="KW-0378">Hydrolase</keyword>
<evidence type="ECO:0000259" key="5">
    <source>
        <dbReference type="Pfam" id="PF00270"/>
    </source>
</evidence>
<dbReference type="Gene3D" id="3.40.50.300">
    <property type="entry name" value="P-loop containing nucleotide triphosphate hydrolases"/>
    <property type="match status" value="1"/>
</dbReference>
<comment type="domain">
    <text evidence="4">The Q motif is unique to and characteristic of the DEAD box family of RNA helicases and controls ATP binding and hydrolysis.</text>
</comment>
<proteinExistence type="inferred from homology"/>
<protein>
    <recommendedName>
        <fullName evidence="4">ATP-dependent RNA helicase</fullName>
        <ecNumber evidence="4">3.6.4.13</ecNumber>
    </recommendedName>
</protein>
<evidence type="ECO:0000256" key="3">
    <source>
        <dbReference type="ARBA" id="ARBA00022840"/>
    </source>
</evidence>
<dbReference type="Pfam" id="PF00270">
    <property type="entry name" value="DEAD"/>
    <property type="match status" value="1"/>
</dbReference>
<keyword evidence="4" id="KW-0347">Helicase</keyword>
<keyword evidence="1 4" id="KW-0547">Nucleotide-binding</keyword>
<comment type="function">
    <text evidence="4">RNA helicase.</text>
</comment>
<name>A0ABM0M354_SACKO</name>
<feature type="non-terminal residue" evidence="7">
    <location>
        <position position="1"/>
    </location>
</feature>
<dbReference type="InterPro" id="IPR027417">
    <property type="entry name" value="P-loop_NTPase"/>
</dbReference>
<reference evidence="7" key="1">
    <citation type="submission" date="2025-08" db="UniProtKB">
        <authorList>
            <consortium name="RefSeq"/>
        </authorList>
    </citation>
    <scope>IDENTIFICATION</scope>
    <source>
        <tissue evidence="7">Testes</tissue>
    </source>
</reference>
<evidence type="ECO:0000256" key="4">
    <source>
        <dbReference type="RuleBase" id="RU365068"/>
    </source>
</evidence>
<sequence length="107" mass="11417">LPTDIQAESIPLILGGGDVLMAAETGSGKTGAFCMPVIQVVHETLQDISEGKGSKAKITFKADSTKIRMNVYDRGNAMAIDKEGLLCQSRETHSWHGTRSTKGVKGK</sequence>
<evidence type="ECO:0000256" key="1">
    <source>
        <dbReference type="ARBA" id="ARBA00022741"/>
    </source>
</evidence>
<comment type="catalytic activity">
    <reaction evidence="4">
        <text>ATP + H2O = ADP + phosphate + H(+)</text>
        <dbReference type="Rhea" id="RHEA:13065"/>
        <dbReference type="ChEBI" id="CHEBI:15377"/>
        <dbReference type="ChEBI" id="CHEBI:15378"/>
        <dbReference type="ChEBI" id="CHEBI:30616"/>
        <dbReference type="ChEBI" id="CHEBI:43474"/>
        <dbReference type="ChEBI" id="CHEBI:456216"/>
        <dbReference type="EC" id="3.6.4.13"/>
    </reaction>
</comment>
<evidence type="ECO:0000256" key="2">
    <source>
        <dbReference type="ARBA" id="ARBA00022801"/>
    </source>
</evidence>
<gene>
    <name evidence="7" type="primary">LOC102808989</name>
</gene>
<keyword evidence="3 4" id="KW-0067">ATP-binding</keyword>
<dbReference type="PANTHER" id="PTHR24031">
    <property type="entry name" value="RNA HELICASE"/>
    <property type="match status" value="1"/>
</dbReference>
<evidence type="ECO:0000313" key="7">
    <source>
        <dbReference type="RefSeq" id="XP_006814445.1"/>
    </source>
</evidence>
<keyword evidence="4" id="KW-0694">RNA-binding</keyword>
<feature type="non-terminal residue" evidence="7">
    <location>
        <position position="107"/>
    </location>
</feature>